<keyword evidence="2" id="KW-1185">Reference proteome</keyword>
<protein>
    <submittedName>
        <fullName evidence="1">Uncharacterized protein</fullName>
    </submittedName>
</protein>
<gene>
    <name evidence="1" type="ORF">ACFL27_28315</name>
</gene>
<proteinExistence type="predicted"/>
<comment type="caution">
    <text evidence="1">The sequence shown here is derived from an EMBL/GenBank/DDBJ whole genome shotgun (WGS) entry which is preliminary data.</text>
</comment>
<reference evidence="1 2" key="1">
    <citation type="submission" date="2024-09" db="EMBL/GenBank/DDBJ databases">
        <title>Laminarin stimulates single cell rates of sulfate reduction while oxygen inhibits transcriptomic activity in coastal marine sediment.</title>
        <authorList>
            <person name="Lindsay M."/>
            <person name="Orcutt B."/>
            <person name="Emerson D."/>
            <person name="Stepanauskas R."/>
            <person name="D'Angelo T."/>
        </authorList>
    </citation>
    <scope>NUCLEOTIDE SEQUENCE [LARGE SCALE GENOMIC DNA]</scope>
    <source>
        <strain evidence="1">SAG AM-311-K15</strain>
    </source>
</reference>
<accession>A0ABV6Z6N6</accession>
<evidence type="ECO:0000313" key="1">
    <source>
        <dbReference type="EMBL" id="MFC1854106.1"/>
    </source>
</evidence>
<sequence>MVAPIGDHPLSFLGKASVELNGAQMEPETIIEDVSPNGNIQAFVEQDDRVTHFYLWGGPESEMPYPFAPVL</sequence>
<dbReference type="EMBL" id="JBHPBY010000721">
    <property type="protein sequence ID" value="MFC1854106.1"/>
    <property type="molecule type" value="Genomic_DNA"/>
</dbReference>
<dbReference type="Proteomes" id="UP001594351">
    <property type="component" value="Unassembled WGS sequence"/>
</dbReference>
<evidence type="ECO:0000313" key="2">
    <source>
        <dbReference type="Proteomes" id="UP001594351"/>
    </source>
</evidence>
<name>A0ABV6Z6N6_UNCC1</name>
<organism evidence="1 2">
    <name type="scientific">candidate division CSSED10-310 bacterium</name>
    <dbReference type="NCBI Taxonomy" id="2855610"/>
    <lineage>
        <taxon>Bacteria</taxon>
        <taxon>Bacteria division CSSED10-310</taxon>
    </lineage>
</organism>